<protein>
    <recommendedName>
        <fullName evidence="5">Lipoprotein</fullName>
    </recommendedName>
</protein>
<keyword evidence="2" id="KW-0732">Signal</keyword>
<keyword evidence="1" id="KW-0472">Membrane</keyword>
<dbReference type="Proteomes" id="UP001595805">
    <property type="component" value="Unassembled WGS sequence"/>
</dbReference>
<feature type="chain" id="PRO_5046870721" description="Lipoprotein" evidence="2">
    <location>
        <begin position="23"/>
        <end position="95"/>
    </location>
</feature>
<evidence type="ECO:0008006" key="5">
    <source>
        <dbReference type="Google" id="ProtNLM"/>
    </source>
</evidence>
<name>A0ABV8ALB7_9BACT</name>
<feature type="signal peptide" evidence="2">
    <location>
        <begin position="1"/>
        <end position="22"/>
    </location>
</feature>
<organism evidence="3 4">
    <name type="scientific">Algoriphagus namhaensis</name>
    <dbReference type="NCBI Taxonomy" id="915353"/>
    <lineage>
        <taxon>Bacteria</taxon>
        <taxon>Pseudomonadati</taxon>
        <taxon>Bacteroidota</taxon>
        <taxon>Cytophagia</taxon>
        <taxon>Cytophagales</taxon>
        <taxon>Cyclobacteriaceae</taxon>
        <taxon>Algoriphagus</taxon>
    </lineage>
</organism>
<dbReference type="RefSeq" id="WP_377902417.1">
    <property type="nucleotide sequence ID" value="NZ_JBHRZS010000002.1"/>
</dbReference>
<comment type="caution">
    <text evidence="3">The sequence shown here is derived from an EMBL/GenBank/DDBJ whole genome shotgun (WGS) entry which is preliminary data.</text>
</comment>
<evidence type="ECO:0000313" key="4">
    <source>
        <dbReference type="Proteomes" id="UP001595805"/>
    </source>
</evidence>
<dbReference type="EMBL" id="JBHRZS010000002">
    <property type="protein sequence ID" value="MFC3878703.1"/>
    <property type="molecule type" value="Genomic_DNA"/>
</dbReference>
<evidence type="ECO:0000256" key="1">
    <source>
        <dbReference type="SAM" id="Phobius"/>
    </source>
</evidence>
<keyword evidence="1" id="KW-1133">Transmembrane helix</keyword>
<evidence type="ECO:0000256" key="2">
    <source>
        <dbReference type="SAM" id="SignalP"/>
    </source>
</evidence>
<keyword evidence="4" id="KW-1185">Reference proteome</keyword>
<sequence>MNRYLKNSLLLLLIMLVFTSCAERVPIEECVGEDPYGFLGGLWHGLIAPFSFIASIFMTDVAMYSVDNNGFLYDLGFVLGAGILFGGGGKASSSR</sequence>
<gene>
    <name evidence="3" type="ORF">ACFOSV_00860</name>
</gene>
<evidence type="ECO:0000313" key="3">
    <source>
        <dbReference type="EMBL" id="MFC3878703.1"/>
    </source>
</evidence>
<feature type="transmembrane region" description="Helical" evidence="1">
    <location>
        <begin position="38"/>
        <end position="59"/>
    </location>
</feature>
<reference evidence="4" key="1">
    <citation type="journal article" date="2019" name="Int. J. Syst. Evol. Microbiol.">
        <title>The Global Catalogue of Microorganisms (GCM) 10K type strain sequencing project: providing services to taxonomists for standard genome sequencing and annotation.</title>
        <authorList>
            <consortium name="The Broad Institute Genomics Platform"/>
            <consortium name="The Broad Institute Genome Sequencing Center for Infectious Disease"/>
            <person name="Wu L."/>
            <person name="Ma J."/>
        </authorList>
    </citation>
    <scope>NUCLEOTIDE SEQUENCE [LARGE SCALE GENOMIC DNA]</scope>
    <source>
        <strain evidence="4">CCUG 60523</strain>
    </source>
</reference>
<proteinExistence type="predicted"/>
<accession>A0ABV8ALB7</accession>
<keyword evidence="1" id="KW-0812">Transmembrane</keyword>
<dbReference type="PROSITE" id="PS51257">
    <property type="entry name" value="PROKAR_LIPOPROTEIN"/>
    <property type="match status" value="1"/>
</dbReference>
<feature type="transmembrane region" description="Helical" evidence="1">
    <location>
        <begin position="71"/>
        <end position="89"/>
    </location>
</feature>